<dbReference type="RefSeq" id="WP_188366555.1">
    <property type="nucleotide sequence ID" value="NZ_BMDT01000001.1"/>
</dbReference>
<evidence type="ECO:0000256" key="5">
    <source>
        <dbReference type="ARBA" id="ARBA00022723"/>
    </source>
</evidence>
<comment type="cofactor">
    <cofactor evidence="1">
        <name>Mg(2+)</name>
        <dbReference type="ChEBI" id="CHEBI:18420"/>
    </cofactor>
</comment>
<dbReference type="GO" id="GO:0006310">
    <property type="term" value="P:DNA recombination"/>
    <property type="evidence" value="ECO:0007669"/>
    <property type="project" value="UniProtKB-KW"/>
</dbReference>
<reference evidence="14" key="2">
    <citation type="submission" date="2020-09" db="EMBL/GenBank/DDBJ databases">
        <authorList>
            <person name="Sun Q."/>
            <person name="Sedlacek I."/>
        </authorList>
    </citation>
    <scope>NUCLEOTIDE SEQUENCE</scope>
    <source>
        <strain evidence="14">CCM 8433</strain>
    </source>
</reference>
<dbReference type="InterPro" id="IPR011856">
    <property type="entry name" value="tRNA_endonuc-like_dom_sf"/>
</dbReference>
<keyword evidence="9" id="KW-0460">Magnesium</keyword>
<comment type="caution">
    <text evidence="14">The sequence shown here is derived from an EMBL/GenBank/DDBJ whole genome shotgun (WGS) entry which is preliminary data.</text>
</comment>
<evidence type="ECO:0000256" key="4">
    <source>
        <dbReference type="ARBA" id="ARBA00022722"/>
    </source>
</evidence>
<keyword evidence="4" id="KW-0540">Nuclease</keyword>
<evidence type="ECO:0000313" key="15">
    <source>
        <dbReference type="Proteomes" id="UP000622610"/>
    </source>
</evidence>
<keyword evidence="6" id="KW-0255">Endonuclease</keyword>
<evidence type="ECO:0000256" key="6">
    <source>
        <dbReference type="ARBA" id="ARBA00022759"/>
    </source>
</evidence>
<dbReference type="SUPFAM" id="SSF52980">
    <property type="entry name" value="Restriction endonuclease-like"/>
    <property type="match status" value="1"/>
</dbReference>
<keyword evidence="5" id="KW-0479">Metal-binding</keyword>
<keyword evidence="10" id="KW-0233">DNA recombination</keyword>
<dbReference type="GO" id="GO:0046872">
    <property type="term" value="F:metal ion binding"/>
    <property type="evidence" value="ECO:0007669"/>
    <property type="project" value="UniProtKB-KW"/>
</dbReference>
<name>A0A917JDM1_9ENTE</name>
<evidence type="ECO:0000256" key="9">
    <source>
        <dbReference type="ARBA" id="ARBA00022842"/>
    </source>
</evidence>
<evidence type="ECO:0000256" key="13">
    <source>
        <dbReference type="ARBA" id="ARBA00029523"/>
    </source>
</evidence>
<dbReference type="GO" id="GO:0004519">
    <property type="term" value="F:endonuclease activity"/>
    <property type="evidence" value="ECO:0007669"/>
    <property type="project" value="UniProtKB-KW"/>
</dbReference>
<organism evidence="14 15">
    <name type="scientific">Enterococcus alcedinis</name>
    <dbReference type="NCBI Taxonomy" id="1274384"/>
    <lineage>
        <taxon>Bacteria</taxon>
        <taxon>Bacillati</taxon>
        <taxon>Bacillota</taxon>
        <taxon>Bacilli</taxon>
        <taxon>Lactobacillales</taxon>
        <taxon>Enterococcaceae</taxon>
        <taxon>Enterococcus</taxon>
    </lineage>
</organism>
<evidence type="ECO:0000256" key="1">
    <source>
        <dbReference type="ARBA" id="ARBA00001946"/>
    </source>
</evidence>
<keyword evidence="8" id="KW-0378">Hydrolase</keyword>
<dbReference type="Proteomes" id="UP000622610">
    <property type="component" value="Unassembled WGS sequence"/>
</dbReference>
<evidence type="ECO:0000256" key="11">
    <source>
        <dbReference type="ARBA" id="ARBA00023204"/>
    </source>
</evidence>
<dbReference type="Gene3D" id="3.40.1350.10">
    <property type="match status" value="1"/>
</dbReference>
<evidence type="ECO:0000256" key="7">
    <source>
        <dbReference type="ARBA" id="ARBA00022763"/>
    </source>
</evidence>
<evidence type="ECO:0000256" key="2">
    <source>
        <dbReference type="ARBA" id="ARBA00004496"/>
    </source>
</evidence>
<dbReference type="GO" id="GO:0016787">
    <property type="term" value="F:hydrolase activity"/>
    <property type="evidence" value="ECO:0007669"/>
    <property type="project" value="UniProtKB-KW"/>
</dbReference>
<keyword evidence="3" id="KW-0963">Cytoplasm</keyword>
<dbReference type="GO" id="GO:0005737">
    <property type="term" value="C:cytoplasm"/>
    <property type="evidence" value="ECO:0007669"/>
    <property type="project" value="UniProtKB-SubCell"/>
</dbReference>
<dbReference type="GO" id="GO:0003676">
    <property type="term" value="F:nucleic acid binding"/>
    <property type="evidence" value="ECO:0007669"/>
    <property type="project" value="InterPro"/>
</dbReference>
<evidence type="ECO:0000256" key="3">
    <source>
        <dbReference type="ARBA" id="ARBA00022490"/>
    </source>
</evidence>
<dbReference type="InterPro" id="IPR004612">
    <property type="entry name" value="Resolv_RecU"/>
</dbReference>
<keyword evidence="7" id="KW-0227">DNA damage</keyword>
<comment type="similarity">
    <text evidence="12">Belongs to the RecU family.</text>
</comment>
<dbReference type="EMBL" id="BMDT01000001">
    <property type="protein sequence ID" value="GGI64719.1"/>
    <property type="molecule type" value="Genomic_DNA"/>
</dbReference>
<evidence type="ECO:0000256" key="8">
    <source>
        <dbReference type="ARBA" id="ARBA00022801"/>
    </source>
</evidence>
<dbReference type="Pfam" id="PF03838">
    <property type="entry name" value="RecU"/>
    <property type="match status" value="1"/>
</dbReference>
<evidence type="ECO:0000313" key="14">
    <source>
        <dbReference type="EMBL" id="GGI64719.1"/>
    </source>
</evidence>
<evidence type="ECO:0000256" key="10">
    <source>
        <dbReference type="ARBA" id="ARBA00023172"/>
    </source>
</evidence>
<dbReference type="AlphaFoldDB" id="A0A917JDM1"/>
<keyword evidence="11" id="KW-0234">DNA repair</keyword>
<keyword evidence="15" id="KW-1185">Reference proteome</keyword>
<accession>A0A917JDM1</accession>
<proteinExistence type="inferred from homology"/>
<dbReference type="GO" id="GO:0006281">
    <property type="term" value="P:DNA repair"/>
    <property type="evidence" value="ECO:0007669"/>
    <property type="project" value="UniProtKB-KW"/>
</dbReference>
<protein>
    <recommendedName>
        <fullName evidence="13">Holliday junction resolvase RecU</fullName>
    </recommendedName>
</protein>
<sequence>MGYQRRDINRKSNYDGKFLERLIEQGCIYYEHKCLALIEKTPEPFIVTKLGQRGTFSGRFTGRAQPDFKGTLKGGRSIAFEAKFTSKDRIKQDVVTLYQSERLTYHEAMGAVVGVVCMIGRTVAFVPWSTWKEMQSIYGRRYMTEKELKEFQVPTPGYVDFLSDYHNKEKLR</sequence>
<dbReference type="InterPro" id="IPR011335">
    <property type="entry name" value="Restrct_endonuc-II-like"/>
</dbReference>
<comment type="subcellular location">
    <subcellularLocation>
        <location evidence="2">Cytoplasm</location>
    </subcellularLocation>
</comment>
<reference evidence="14" key="1">
    <citation type="journal article" date="2014" name="Int. J. Syst. Evol. Microbiol.">
        <title>Complete genome sequence of Corynebacterium casei LMG S-19264T (=DSM 44701T), isolated from a smear-ripened cheese.</title>
        <authorList>
            <consortium name="US DOE Joint Genome Institute (JGI-PGF)"/>
            <person name="Walter F."/>
            <person name="Albersmeier A."/>
            <person name="Kalinowski J."/>
            <person name="Ruckert C."/>
        </authorList>
    </citation>
    <scope>NUCLEOTIDE SEQUENCE</scope>
    <source>
        <strain evidence="14">CCM 8433</strain>
    </source>
</reference>
<evidence type="ECO:0000256" key="12">
    <source>
        <dbReference type="ARBA" id="ARBA00023447"/>
    </source>
</evidence>
<gene>
    <name evidence="14" type="ORF">GCM10011482_03730</name>
</gene>